<protein>
    <recommendedName>
        <fullName evidence="1">YbaK/aminoacyl-tRNA synthetase-associated domain-containing protein</fullName>
    </recommendedName>
</protein>
<dbReference type="Proteomes" id="UP000612585">
    <property type="component" value="Unassembled WGS sequence"/>
</dbReference>
<dbReference type="Pfam" id="PF04073">
    <property type="entry name" value="tRNA_edit"/>
    <property type="match status" value="1"/>
</dbReference>
<dbReference type="PANTHER" id="PTHR30411:SF9">
    <property type="entry name" value="MULTIFUNCTIONAL SER_THR-TRNA DEACYLASE PROXP-Y"/>
    <property type="match status" value="1"/>
</dbReference>
<proteinExistence type="predicted"/>
<evidence type="ECO:0000313" key="2">
    <source>
        <dbReference type="EMBL" id="GIJ58055.1"/>
    </source>
</evidence>
<dbReference type="Gene3D" id="3.90.960.10">
    <property type="entry name" value="YbaK/aminoacyl-tRNA synthetase-associated domain"/>
    <property type="match status" value="1"/>
</dbReference>
<name>A0A8J3ZAI6_9ACTN</name>
<sequence length="164" mass="17719">MSYERLMSALDEGGARYRVIDHEPEGRTEVVSAYRGNPIASAAKCIVVMVKLGKKTSRYYLAVVPGDARVDLNALKALAGGTYVAFASTDRAEQLAGSISGTILPFSFHADLELVADPALLTHPEIYFNAARLDRSLALNTEDYVRLADPKIHPITSPAQPTSV</sequence>
<dbReference type="EMBL" id="BOPG01000033">
    <property type="protein sequence ID" value="GIJ58055.1"/>
    <property type="molecule type" value="Genomic_DNA"/>
</dbReference>
<keyword evidence="3" id="KW-1185">Reference proteome</keyword>
<dbReference type="InterPro" id="IPR007214">
    <property type="entry name" value="YbaK/aa-tRNA-synth-assoc-dom"/>
</dbReference>
<feature type="domain" description="YbaK/aminoacyl-tRNA synthetase-associated" evidence="1">
    <location>
        <begin position="22"/>
        <end position="147"/>
    </location>
</feature>
<accession>A0A8J3ZAI6</accession>
<gene>
    <name evidence="2" type="ORF">Vau01_055710</name>
</gene>
<organism evidence="2 3">
    <name type="scientific">Virgisporangium aurantiacum</name>
    <dbReference type="NCBI Taxonomy" id="175570"/>
    <lineage>
        <taxon>Bacteria</taxon>
        <taxon>Bacillati</taxon>
        <taxon>Actinomycetota</taxon>
        <taxon>Actinomycetes</taxon>
        <taxon>Micromonosporales</taxon>
        <taxon>Micromonosporaceae</taxon>
        <taxon>Virgisporangium</taxon>
    </lineage>
</organism>
<dbReference type="AlphaFoldDB" id="A0A8J3ZAI6"/>
<comment type="caution">
    <text evidence="2">The sequence shown here is derived from an EMBL/GenBank/DDBJ whole genome shotgun (WGS) entry which is preliminary data.</text>
</comment>
<evidence type="ECO:0000313" key="3">
    <source>
        <dbReference type="Proteomes" id="UP000612585"/>
    </source>
</evidence>
<dbReference type="SUPFAM" id="SSF55826">
    <property type="entry name" value="YbaK/ProRS associated domain"/>
    <property type="match status" value="1"/>
</dbReference>
<dbReference type="RefSeq" id="WP_239151894.1">
    <property type="nucleotide sequence ID" value="NZ_BOPG01000033.1"/>
</dbReference>
<dbReference type="GO" id="GO:0002161">
    <property type="term" value="F:aminoacyl-tRNA deacylase activity"/>
    <property type="evidence" value="ECO:0007669"/>
    <property type="project" value="InterPro"/>
</dbReference>
<evidence type="ECO:0000259" key="1">
    <source>
        <dbReference type="Pfam" id="PF04073"/>
    </source>
</evidence>
<reference evidence="2" key="1">
    <citation type="submission" date="2021-01" db="EMBL/GenBank/DDBJ databases">
        <title>Whole genome shotgun sequence of Virgisporangium aurantiacum NBRC 16421.</title>
        <authorList>
            <person name="Komaki H."/>
            <person name="Tamura T."/>
        </authorList>
    </citation>
    <scope>NUCLEOTIDE SEQUENCE</scope>
    <source>
        <strain evidence="2">NBRC 16421</strain>
    </source>
</reference>
<dbReference type="PANTHER" id="PTHR30411">
    <property type="entry name" value="CYTOPLASMIC PROTEIN"/>
    <property type="match status" value="1"/>
</dbReference>
<dbReference type="InterPro" id="IPR036754">
    <property type="entry name" value="YbaK/aa-tRNA-synt-asso_dom_sf"/>
</dbReference>